<sequence length="397" mass="43636">MRYILAVVAVAILGAGIGLYVVTLPDPVPVSPPAPLSDAQLEALPADREGQVLIYGAYGFTGQGISRLAEDYEITPVLAGRNESKLRPLAEELGFDYVVLSLENNHDNLVKVLSHFEIVLHIAGPYTYTAKPMLDAVVEAGTHYVDLTGENHVIQAQLDRDEEFRRANIMVMPAVGYDVVPTDCLNVFVAQQIDKPSHLQVILDSSYKDVEGAQASRGTMKSALEMLGRPLLERRGGKMVPMTPKVIHRKEDGRDQTLIQIPWADMMTSYVSTGIPNIEVFQLQAGEIPGWLPRLAQSDFGRRVLAWLIDSYLPEGPPPNAQEQRQTRITSTVRNESGEEATAELITPEAYLLTFHSTLLIAKRVLEGEWSPGFQTPGKVYGADLVLEVPGVSRSPM</sequence>
<dbReference type="Proteomes" id="UP001143304">
    <property type="component" value="Unassembled WGS sequence"/>
</dbReference>
<dbReference type="PANTHER" id="PTHR43781">
    <property type="entry name" value="SACCHAROPINE DEHYDROGENASE"/>
    <property type="match status" value="1"/>
</dbReference>
<dbReference type="PANTHER" id="PTHR43781:SF1">
    <property type="entry name" value="SACCHAROPINE DEHYDROGENASE"/>
    <property type="match status" value="1"/>
</dbReference>
<accession>A0ABT3T8D0</accession>
<dbReference type="InterPro" id="IPR036291">
    <property type="entry name" value="NAD(P)-bd_dom_sf"/>
</dbReference>
<keyword evidence="3" id="KW-1185">Reference proteome</keyword>
<dbReference type="Gene3D" id="3.40.50.720">
    <property type="entry name" value="NAD(P)-binding Rossmann-like Domain"/>
    <property type="match status" value="1"/>
</dbReference>
<organism evidence="2 3">
    <name type="scientific">Candidatus Marimicrobium litorale</name>
    <dbReference type="NCBI Taxonomy" id="2518991"/>
    <lineage>
        <taxon>Bacteria</taxon>
        <taxon>Pseudomonadati</taxon>
        <taxon>Pseudomonadota</taxon>
        <taxon>Gammaproteobacteria</taxon>
        <taxon>Cellvibrionales</taxon>
        <taxon>Halieaceae</taxon>
        <taxon>Marimicrobium</taxon>
    </lineage>
</organism>
<name>A0ABT3T8D0_9GAMM</name>
<evidence type="ECO:0000259" key="1">
    <source>
        <dbReference type="Pfam" id="PF03435"/>
    </source>
</evidence>
<protein>
    <recommendedName>
        <fullName evidence="1">Saccharopine dehydrogenase NADP binding domain-containing protein</fullName>
    </recommendedName>
</protein>
<dbReference type="SUPFAM" id="SSF51735">
    <property type="entry name" value="NAD(P)-binding Rossmann-fold domains"/>
    <property type="match status" value="1"/>
</dbReference>
<gene>
    <name evidence="2" type="ORF">EYC82_14215</name>
</gene>
<dbReference type="EMBL" id="SHNO01000001">
    <property type="protein sequence ID" value="MCX2978517.1"/>
    <property type="molecule type" value="Genomic_DNA"/>
</dbReference>
<dbReference type="RefSeq" id="WP_279250213.1">
    <property type="nucleotide sequence ID" value="NZ_SHNO01000001.1"/>
</dbReference>
<dbReference type="InterPro" id="IPR005097">
    <property type="entry name" value="Sacchrp_dh_NADP-bd"/>
</dbReference>
<dbReference type="Pfam" id="PF03435">
    <property type="entry name" value="Sacchrp_dh_NADP"/>
    <property type="match status" value="1"/>
</dbReference>
<proteinExistence type="predicted"/>
<feature type="domain" description="Saccharopine dehydrogenase NADP binding" evidence="1">
    <location>
        <begin position="52"/>
        <end position="172"/>
    </location>
</feature>
<evidence type="ECO:0000313" key="2">
    <source>
        <dbReference type="EMBL" id="MCX2978517.1"/>
    </source>
</evidence>
<reference evidence="2" key="1">
    <citation type="submission" date="2019-02" db="EMBL/GenBank/DDBJ databases">
        <authorList>
            <person name="Li S.-H."/>
        </authorList>
    </citation>
    <scope>NUCLEOTIDE SEQUENCE</scope>
    <source>
        <strain evidence="2">IMCC11814</strain>
    </source>
</reference>
<comment type="caution">
    <text evidence="2">The sequence shown here is derived from an EMBL/GenBank/DDBJ whole genome shotgun (WGS) entry which is preliminary data.</text>
</comment>
<evidence type="ECO:0000313" key="3">
    <source>
        <dbReference type="Proteomes" id="UP001143304"/>
    </source>
</evidence>